<reference evidence="4 5" key="1">
    <citation type="submission" date="2023-10" db="EMBL/GenBank/DDBJ databases">
        <title>Genome-Wide Identification Analysis in wild type Solanum Pinnatisectum Reveals Some Genes Defensing Phytophthora Infestans.</title>
        <authorList>
            <person name="Sun C."/>
        </authorList>
    </citation>
    <scope>NUCLEOTIDE SEQUENCE [LARGE SCALE GENOMIC DNA]</scope>
    <source>
        <strain evidence="4">LQN</strain>
        <tissue evidence="4">Leaf</tissue>
    </source>
</reference>
<dbReference type="Pfam" id="PF00098">
    <property type="entry name" value="zf-CCHC"/>
    <property type="match status" value="1"/>
</dbReference>
<keyword evidence="5" id="KW-1185">Reference proteome</keyword>
<dbReference type="Gene3D" id="4.10.60.10">
    <property type="entry name" value="Zinc finger, CCHC-type"/>
    <property type="match status" value="1"/>
</dbReference>
<feature type="region of interest" description="Disordered" evidence="2">
    <location>
        <begin position="87"/>
        <end position="130"/>
    </location>
</feature>
<keyword evidence="1" id="KW-0862">Zinc</keyword>
<evidence type="ECO:0000313" key="5">
    <source>
        <dbReference type="Proteomes" id="UP001311915"/>
    </source>
</evidence>
<protein>
    <recommendedName>
        <fullName evidence="3">CCHC-type domain-containing protein</fullName>
    </recommendedName>
</protein>
<feature type="region of interest" description="Disordered" evidence="2">
    <location>
        <begin position="16"/>
        <end position="54"/>
    </location>
</feature>
<keyword evidence="1" id="KW-0863">Zinc-finger</keyword>
<dbReference type="PANTHER" id="PTHR34482">
    <property type="entry name" value="DNA DAMAGE-INDUCIBLE PROTEIN 1-LIKE"/>
    <property type="match status" value="1"/>
</dbReference>
<feature type="domain" description="CCHC-type" evidence="3">
    <location>
        <begin position="76"/>
        <end position="91"/>
    </location>
</feature>
<evidence type="ECO:0000259" key="3">
    <source>
        <dbReference type="PROSITE" id="PS50158"/>
    </source>
</evidence>
<proteinExistence type="predicted"/>
<feature type="compositionally biased region" description="Polar residues" evidence="2">
    <location>
        <begin position="43"/>
        <end position="54"/>
    </location>
</feature>
<dbReference type="InterPro" id="IPR001878">
    <property type="entry name" value="Znf_CCHC"/>
</dbReference>
<sequence length="139" mass="14901">MLLENMNISRLMTHAQQVEGDKLREHAKDNKKARTGNYEALGSKSQGSVSGTRTYPTCPKCGKNHLGKCLTGKEGCFGCGQTGHRLRDCPSSNQSQEGNNCRAQSTTSAAPTGRPTQQGNLSGTGGGQRQNMLYALQAR</sequence>
<dbReference type="Proteomes" id="UP001311915">
    <property type="component" value="Unassembled WGS sequence"/>
</dbReference>
<dbReference type="PANTHER" id="PTHR34482:SF57">
    <property type="entry name" value="RETROTRANSPOSON GAG DOMAIN-CONTAINING PROTEIN"/>
    <property type="match status" value="1"/>
</dbReference>
<dbReference type="PROSITE" id="PS50158">
    <property type="entry name" value="ZF_CCHC"/>
    <property type="match status" value="1"/>
</dbReference>
<dbReference type="AlphaFoldDB" id="A0AAV9LI39"/>
<keyword evidence="1" id="KW-0479">Metal-binding</keyword>
<dbReference type="EMBL" id="JAWPEI010000006">
    <property type="protein sequence ID" value="KAK4724175.1"/>
    <property type="molecule type" value="Genomic_DNA"/>
</dbReference>
<evidence type="ECO:0000256" key="2">
    <source>
        <dbReference type="SAM" id="MobiDB-lite"/>
    </source>
</evidence>
<feature type="compositionally biased region" description="Basic and acidic residues" evidence="2">
    <location>
        <begin position="19"/>
        <end position="32"/>
    </location>
</feature>
<dbReference type="GO" id="GO:0003676">
    <property type="term" value="F:nucleic acid binding"/>
    <property type="evidence" value="ECO:0007669"/>
    <property type="project" value="InterPro"/>
</dbReference>
<accession>A0AAV9LI39</accession>
<dbReference type="SMART" id="SM00343">
    <property type="entry name" value="ZnF_C2HC"/>
    <property type="match status" value="1"/>
</dbReference>
<feature type="compositionally biased region" description="Polar residues" evidence="2">
    <location>
        <begin position="90"/>
        <end position="121"/>
    </location>
</feature>
<dbReference type="GO" id="GO:0008270">
    <property type="term" value="F:zinc ion binding"/>
    <property type="evidence" value="ECO:0007669"/>
    <property type="project" value="UniProtKB-KW"/>
</dbReference>
<evidence type="ECO:0000313" key="4">
    <source>
        <dbReference type="EMBL" id="KAK4724175.1"/>
    </source>
</evidence>
<gene>
    <name evidence="4" type="ORF">R3W88_026954</name>
</gene>
<evidence type="ECO:0000256" key="1">
    <source>
        <dbReference type="PROSITE-ProRule" id="PRU00047"/>
    </source>
</evidence>
<name>A0AAV9LI39_9SOLN</name>
<organism evidence="4 5">
    <name type="scientific">Solanum pinnatisectum</name>
    <name type="common">tansyleaf nightshade</name>
    <dbReference type="NCBI Taxonomy" id="50273"/>
    <lineage>
        <taxon>Eukaryota</taxon>
        <taxon>Viridiplantae</taxon>
        <taxon>Streptophyta</taxon>
        <taxon>Embryophyta</taxon>
        <taxon>Tracheophyta</taxon>
        <taxon>Spermatophyta</taxon>
        <taxon>Magnoliopsida</taxon>
        <taxon>eudicotyledons</taxon>
        <taxon>Gunneridae</taxon>
        <taxon>Pentapetalae</taxon>
        <taxon>asterids</taxon>
        <taxon>lamiids</taxon>
        <taxon>Solanales</taxon>
        <taxon>Solanaceae</taxon>
        <taxon>Solanoideae</taxon>
        <taxon>Solaneae</taxon>
        <taxon>Solanum</taxon>
    </lineage>
</organism>
<comment type="caution">
    <text evidence="4">The sequence shown here is derived from an EMBL/GenBank/DDBJ whole genome shotgun (WGS) entry which is preliminary data.</text>
</comment>